<proteinExistence type="predicted"/>
<name>A0A8J6EDA3_ELECQ</name>
<evidence type="ECO:0000256" key="1">
    <source>
        <dbReference type="SAM" id="SignalP"/>
    </source>
</evidence>
<keyword evidence="1" id="KW-0732">Signal</keyword>
<accession>A0A8J6EDA3</accession>
<feature type="chain" id="PRO_5035303427" description="Secreted protein" evidence="1">
    <location>
        <begin position="20"/>
        <end position="77"/>
    </location>
</feature>
<organism evidence="2 3">
    <name type="scientific">Eleutherodactylus coqui</name>
    <name type="common">Puerto Rican coqui</name>
    <dbReference type="NCBI Taxonomy" id="57060"/>
    <lineage>
        <taxon>Eukaryota</taxon>
        <taxon>Metazoa</taxon>
        <taxon>Chordata</taxon>
        <taxon>Craniata</taxon>
        <taxon>Vertebrata</taxon>
        <taxon>Euteleostomi</taxon>
        <taxon>Amphibia</taxon>
        <taxon>Batrachia</taxon>
        <taxon>Anura</taxon>
        <taxon>Neobatrachia</taxon>
        <taxon>Hyloidea</taxon>
        <taxon>Eleutherodactylidae</taxon>
        <taxon>Eleutherodactylinae</taxon>
        <taxon>Eleutherodactylus</taxon>
        <taxon>Eleutherodactylus</taxon>
    </lineage>
</organism>
<evidence type="ECO:0008006" key="4">
    <source>
        <dbReference type="Google" id="ProtNLM"/>
    </source>
</evidence>
<keyword evidence="3" id="KW-1185">Reference proteome</keyword>
<reference evidence="2" key="1">
    <citation type="thesis" date="2020" institute="ProQuest LLC" country="789 East Eisenhower Parkway, Ann Arbor, MI, USA">
        <title>Comparative Genomics and Chromosome Evolution.</title>
        <authorList>
            <person name="Mudd A.B."/>
        </authorList>
    </citation>
    <scope>NUCLEOTIDE SEQUENCE</scope>
    <source>
        <strain evidence="2">HN-11 Male</strain>
        <tissue evidence="2">Kidney and liver</tissue>
    </source>
</reference>
<dbReference type="Proteomes" id="UP000770717">
    <property type="component" value="Unassembled WGS sequence"/>
</dbReference>
<dbReference type="AlphaFoldDB" id="A0A8J6EDA3"/>
<comment type="caution">
    <text evidence="2">The sequence shown here is derived from an EMBL/GenBank/DDBJ whole genome shotgun (WGS) entry which is preliminary data.</text>
</comment>
<protein>
    <recommendedName>
        <fullName evidence="4">Secreted protein</fullName>
    </recommendedName>
</protein>
<gene>
    <name evidence="2" type="ORF">GDO78_015776</name>
</gene>
<dbReference type="EMBL" id="WNTK01001678">
    <property type="protein sequence ID" value="KAG9467004.1"/>
    <property type="molecule type" value="Genomic_DNA"/>
</dbReference>
<sequence length="77" mass="8510">MRLRRVTAASVLRLFPCQAGLLATLQHKGIHVGEEGTTRGLECSWAVKTVKGPHSVAPTNQRVIAYPNYMPPPMRWG</sequence>
<evidence type="ECO:0000313" key="2">
    <source>
        <dbReference type="EMBL" id="KAG9467004.1"/>
    </source>
</evidence>
<evidence type="ECO:0000313" key="3">
    <source>
        <dbReference type="Proteomes" id="UP000770717"/>
    </source>
</evidence>
<feature type="signal peptide" evidence="1">
    <location>
        <begin position="1"/>
        <end position="19"/>
    </location>
</feature>